<dbReference type="InterPro" id="IPR050079">
    <property type="entry name" value="DEAD_box_RNA_helicase"/>
</dbReference>
<feature type="domain" description="Helicase ATP-binding" evidence="11">
    <location>
        <begin position="494"/>
        <end position="628"/>
    </location>
</feature>
<accession>A0A1B7TGK8</accession>
<evidence type="ECO:0000256" key="5">
    <source>
        <dbReference type="ARBA" id="ARBA00022806"/>
    </source>
</evidence>
<dbReference type="Pfam" id="PF00271">
    <property type="entry name" value="Helicase_C"/>
    <property type="match status" value="1"/>
</dbReference>
<keyword evidence="16" id="KW-1185">Reference proteome</keyword>
<feature type="region of interest" description="Disordered" evidence="10">
    <location>
        <begin position="830"/>
        <end position="850"/>
    </location>
</feature>
<dbReference type="SMART" id="SM00490">
    <property type="entry name" value="HELICc"/>
    <property type="match status" value="1"/>
</dbReference>
<proteinExistence type="predicted"/>
<keyword evidence="5" id="KW-0347">Helicase</keyword>
<dbReference type="PRINTS" id="PR00326">
    <property type="entry name" value="GTP1OBG"/>
</dbReference>
<dbReference type="Gene3D" id="3.40.50.300">
    <property type="entry name" value="P-loop containing nucleotide triphosphate hydrolases"/>
    <property type="match status" value="3"/>
</dbReference>
<dbReference type="SUPFAM" id="SSF82051">
    <property type="entry name" value="Obg GTP-binding protein N-terminal domain"/>
    <property type="match status" value="1"/>
</dbReference>
<dbReference type="InterPro" id="IPR014001">
    <property type="entry name" value="Helicase_ATP-bd"/>
</dbReference>
<keyword evidence="6" id="KW-0067">ATP-binding</keyword>
<evidence type="ECO:0000256" key="9">
    <source>
        <dbReference type="ARBA" id="ARBA00047984"/>
    </source>
</evidence>
<dbReference type="InterPro" id="IPR031167">
    <property type="entry name" value="G_OBG"/>
</dbReference>
<feature type="domain" description="Obg" evidence="14">
    <location>
        <begin position="150"/>
        <end position="412"/>
    </location>
</feature>
<dbReference type="GO" id="GO:0003724">
    <property type="term" value="F:RNA helicase activity"/>
    <property type="evidence" value="ECO:0007669"/>
    <property type="project" value="UniProtKB-EC"/>
</dbReference>
<keyword evidence="7" id="KW-0694">RNA-binding</keyword>
<name>A0A1B7TGK8_9ASCO</name>
<protein>
    <recommendedName>
        <fullName evidence="1">RNA helicase</fullName>
        <ecNumber evidence="1">3.6.4.13</ecNumber>
    </recommendedName>
</protein>
<feature type="compositionally biased region" description="Basic and acidic residues" evidence="10">
    <location>
        <begin position="841"/>
        <end position="850"/>
    </location>
</feature>
<dbReference type="PANTHER" id="PTHR47959:SF24">
    <property type="entry name" value="ATP-DEPENDENT RNA HELICASE"/>
    <property type="match status" value="1"/>
</dbReference>
<keyword evidence="8" id="KW-0342">GTP-binding</keyword>
<sequence length="850" mass="95754">MLFSCSKRLLKKAKLNHISVTEVSDNVPTGATSEIWFRKISKNADTLESIAKLEKQIDEDAKKTNLDPEIKTVDKSKFSAKLVVKPVTKKYEMLRVLSRPPSLTKKDKKNGKTEINSGSRFICTAPLSHFTNVKLIDFKKYQEFQERTKGSFTDTKYVKMITGKGGDGGIRFEPSATLKGPACGGDGGRGGNIYVQADPDTSSLGSIQSVYTTNSGANGSGNQCDGKSASDILIKVPVGTHIKLAICPTYIRKLLYENKVDINNENELRKALDAYRVEMKRLPHEMLNIEPEYFMLHREKSPINDTWKFQDGLNYEKDSEEIHRIEPRFKSLKSKFRAYDHRLSVNEITYDKFPIMGIDLNKPLDKPMLLLRGGSVGLGNMHFKINNVNNPVFAKKGRNGITASFIFELKLLADLGLVGFPNAGKSTILRAVSNARPRVGHWEFTTLVPTLGTVVMPPGKSSFTVSDIPGIIEGASENKGLGLEFLKHIERSSVLTPTRELAMQIAEQFSALGSSMNIRISICVGGEDIIKQSLELQRRPHFIIATPGRFAHHIIQGNEEFVNNLKRLKYLVLDEADMLLTNTFSSDLKRCFEKLPPKEKRRTLLFTATMTDQVKSLQDSKQSNFFMYETDTLDNVAIPSTLKVTYLLLPDHVKEAYLYSILASEEYQDKSCIIFVNRTVNAEILRRTLQKLEIRVASLHSQMPQRERTNAIHRFKANAARVLIATDVAARGLDIPAVELVVNYDLPSDPDTYIHRSGRTARAGKRGEALSFITPNDVDRVHAIEERINLKMDEFDKVHDTAVIRKVLQKVTLARAEALLEMDKDNFGEQRRIQKQKRTFKKENGKSLRK</sequence>
<evidence type="ECO:0000256" key="8">
    <source>
        <dbReference type="ARBA" id="ARBA00023134"/>
    </source>
</evidence>
<dbReference type="InterPro" id="IPR006073">
    <property type="entry name" value="GTP-bd"/>
</dbReference>
<dbReference type="InterPro" id="IPR027417">
    <property type="entry name" value="P-loop_NTPase"/>
</dbReference>
<dbReference type="PROSITE" id="PS51883">
    <property type="entry name" value="OBG"/>
    <property type="match status" value="1"/>
</dbReference>
<organism evidence="15 16">
    <name type="scientific">Hanseniaspora valbyensis NRRL Y-1626</name>
    <dbReference type="NCBI Taxonomy" id="766949"/>
    <lineage>
        <taxon>Eukaryota</taxon>
        <taxon>Fungi</taxon>
        <taxon>Dikarya</taxon>
        <taxon>Ascomycota</taxon>
        <taxon>Saccharomycotina</taxon>
        <taxon>Saccharomycetes</taxon>
        <taxon>Saccharomycodales</taxon>
        <taxon>Saccharomycodaceae</taxon>
        <taxon>Hanseniaspora</taxon>
    </lineage>
</organism>
<dbReference type="SMART" id="SM00487">
    <property type="entry name" value="DEXDc"/>
    <property type="match status" value="1"/>
</dbReference>
<evidence type="ECO:0000259" key="12">
    <source>
        <dbReference type="PROSITE" id="PS51194"/>
    </source>
</evidence>
<dbReference type="AlphaFoldDB" id="A0A1B7TGK8"/>
<dbReference type="GO" id="GO:0016787">
    <property type="term" value="F:hydrolase activity"/>
    <property type="evidence" value="ECO:0007669"/>
    <property type="project" value="UniProtKB-KW"/>
</dbReference>
<keyword evidence="3" id="KW-0547">Nucleotide-binding</keyword>
<evidence type="ECO:0000256" key="1">
    <source>
        <dbReference type="ARBA" id="ARBA00012552"/>
    </source>
</evidence>
<comment type="caution">
    <text evidence="15">The sequence shown here is derived from an EMBL/GenBank/DDBJ whole genome shotgun (WGS) entry which is preliminary data.</text>
</comment>
<evidence type="ECO:0000259" key="13">
    <source>
        <dbReference type="PROSITE" id="PS51710"/>
    </source>
</evidence>
<dbReference type="SUPFAM" id="SSF52540">
    <property type="entry name" value="P-loop containing nucleoside triphosphate hydrolases"/>
    <property type="match status" value="2"/>
</dbReference>
<evidence type="ECO:0000313" key="15">
    <source>
        <dbReference type="EMBL" id="OBA27870.1"/>
    </source>
</evidence>
<dbReference type="InterPro" id="IPR036726">
    <property type="entry name" value="GTP1_OBG_dom_sf"/>
</dbReference>
<evidence type="ECO:0000256" key="3">
    <source>
        <dbReference type="ARBA" id="ARBA00022741"/>
    </source>
</evidence>
<dbReference type="PROSITE" id="PS51710">
    <property type="entry name" value="G_OBG"/>
    <property type="match status" value="1"/>
</dbReference>
<dbReference type="InterPro" id="IPR006169">
    <property type="entry name" value="GTP1_OBG_dom"/>
</dbReference>
<gene>
    <name evidence="15" type="ORF">HANVADRAFT_47845</name>
</gene>
<dbReference type="Gene3D" id="2.70.210.12">
    <property type="entry name" value="GTP1/OBG domain"/>
    <property type="match status" value="1"/>
</dbReference>
<evidence type="ECO:0000256" key="2">
    <source>
        <dbReference type="ARBA" id="ARBA00022552"/>
    </source>
</evidence>
<dbReference type="Pfam" id="PF01018">
    <property type="entry name" value="GTP1_OBG"/>
    <property type="match status" value="1"/>
</dbReference>
<evidence type="ECO:0000256" key="6">
    <source>
        <dbReference type="ARBA" id="ARBA00022840"/>
    </source>
</evidence>
<dbReference type="GO" id="GO:0003723">
    <property type="term" value="F:RNA binding"/>
    <property type="evidence" value="ECO:0007669"/>
    <property type="project" value="UniProtKB-KW"/>
</dbReference>
<dbReference type="PANTHER" id="PTHR47959">
    <property type="entry name" value="ATP-DEPENDENT RNA HELICASE RHLE-RELATED"/>
    <property type="match status" value="1"/>
</dbReference>
<evidence type="ECO:0000256" key="7">
    <source>
        <dbReference type="ARBA" id="ARBA00022884"/>
    </source>
</evidence>
<dbReference type="EMBL" id="LXPE01000006">
    <property type="protein sequence ID" value="OBA27870.1"/>
    <property type="molecule type" value="Genomic_DNA"/>
</dbReference>
<dbReference type="PROSITE" id="PS51194">
    <property type="entry name" value="HELICASE_CTER"/>
    <property type="match status" value="1"/>
</dbReference>
<evidence type="ECO:0000313" key="16">
    <source>
        <dbReference type="Proteomes" id="UP000092321"/>
    </source>
</evidence>
<dbReference type="InterPro" id="IPR011545">
    <property type="entry name" value="DEAD/DEAH_box_helicase_dom"/>
</dbReference>
<dbReference type="Pfam" id="PF00270">
    <property type="entry name" value="DEAD"/>
    <property type="match status" value="1"/>
</dbReference>
<dbReference type="GO" id="GO:0005525">
    <property type="term" value="F:GTP binding"/>
    <property type="evidence" value="ECO:0007669"/>
    <property type="project" value="UniProtKB-KW"/>
</dbReference>
<comment type="catalytic activity">
    <reaction evidence="9">
        <text>ATP + H2O = ADP + phosphate + H(+)</text>
        <dbReference type="Rhea" id="RHEA:13065"/>
        <dbReference type="ChEBI" id="CHEBI:15377"/>
        <dbReference type="ChEBI" id="CHEBI:15378"/>
        <dbReference type="ChEBI" id="CHEBI:30616"/>
        <dbReference type="ChEBI" id="CHEBI:43474"/>
        <dbReference type="ChEBI" id="CHEBI:456216"/>
        <dbReference type="EC" id="3.6.4.13"/>
    </reaction>
</comment>
<dbReference type="OrthoDB" id="10261904at2759"/>
<dbReference type="InterPro" id="IPR001650">
    <property type="entry name" value="Helicase_C-like"/>
</dbReference>
<evidence type="ECO:0000259" key="11">
    <source>
        <dbReference type="PROSITE" id="PS51192"/>
    </source>
</evidence>
<dbReference type="GO" id="GO:0005829">
    <property type="term" value="C:cytosol"/>
    <property type="evidence" value="ECO:0007669"/>
    <property type="project" value="TreeGrafter"/>
</dbReference>
<dbReference type="Proteomes" id="UP000092321">
    <property type="component" value="Unassembled WGS sequence"/>
</dbReference>
<dbReference type="PROSITE" id="PS51192">
    <property type="entry name" value="HELICASE_ATP_BIND_1"/>
    <property type="match status" value="1"/>
</dbReference>
<reference evidence="16" key="1">
    <citation type="journal article" date="2016" name="Proc. Natl. Acad. Sci. U.S.A.">
        <title>Comparative genomics of biotechnologically important yeasts.</title>
        <authorList>
            <person name="Riley R."/>
            <person name="Haridas S."/>
            <person name="Wolfe K.H."/>
            <person name="Lopes M.R."/>
            <person name="Hittinger C.T."/>
            <person name="Goeker M."/>
            <person name="Salamov A.A."/>
            <person name="Wisecaver J.H."/>
            <person name="Long T.M."/>
            <person name="Calvey C.H."/>
            <person name="Aerts A.L."/>
            <person name="Barry K.W."/>
            <person name="Choi C."/>
            <person name="Clum A."/>
            <person name="Coughlan A.Y."/>
            <person name="Deshpande S."/>
            <person name="Douglass A.P."/>
            <person name="Hanson S.J."/>
            <person name="Klenk H.-P."/>
            <person name="LaButti K.M."/>
            <person name="Lapidus A."/>
            <person name="Lindquist E.A."/>
            <person name="Lipzen A.M."/>
            <person name="Meier-Kolthoff J.P."/>
            <person name="Ohm R.A."/>
            <person name="Otillar R.P."/>
            <person name="Pangilinan J.L."/>
            <person name="Peng Y."/>
            <person name="Rokas A."/>
            <person name="Rosa C.A."/>
            <person name="Scheuner C."/>
            <person name="Sibirny A.A."/>
            <person name="Slot J.C."/>
            <person name="Stielow J.B."/>
            <person name="Sun H."/>
            <person name="Kurtzman C.P."/>
            <person name="Blackwell M."/>
            <person name="Grigoriev I.V."/>
            <person name="Jeffries T.W."/>
        </authorList>
    </citation>
    <scope>NUCLEOTIDE SEQUENCE [LARGE SCALE GENOMIC DNA]</scope>
    <source>
        <strain evidence="16">NRRL Y-1626</strain>
    </source>
</reference>
<feature type="domain" description="OBG-type G" evidence="13">
    <location>
        <begin position="413"/>
        <end position="495"/>
    </location>
</feature>
<dbReference type="GO" id="GO:0005524">
    <property type="term" value="F:ATP binding"/>
    <property type="evidence" value="ECO:0007669"/>
    <property type="project" value="UniProtKB-KW"/>
</dbReference>
<evidence type="ECO:0000259" key="14">
    <source>
        <dbReference type="PROSITE" id="PS51883"/>
    </source>
</evidence>
<feature type="domain" description="Helicase C-terminal" evidence="12">
    <location>
        <begin position="657"/>
        <end position="803"/>
    </location>
</feature>
<dbReference type="GO" id="GO:0006364">
    <property type="term" value="P:rRNA processing"/>
    <property type="evidence" value="ECO:0007669"/>
    <property type="project" value="UniProtKB-KW"/>
</dbReference>
<keyword evidence="2" id="KW-0698">rRNA processing</keyword>
<evidence type="ECO:0000256" key="10">
    <source>
        <dbReference type="SAM" id="MobiDB-lite"/>
    </source>
</evidence>
<dbReference type="EC" id="3.6.4.13" evidence="1"/>
<evidence type="ECO:0000256" key="4">
    <source>
        <dbReference type="ARBA" id="ARBA00022801"/>
    </source>
</evidence>
<keyword evidence="4 15" id="KW-0378">Hydrolase</keyword>
<dbReference type="CDD" id="cd18787">
    <property type="entry name" value="SF2_C_DEAD"/>
    <property type="match status" value="1"/>
</dbReference>